<dbReference type="InterPro" id="IPR024478">
    <property type="entry name" value="HlyB_4HB_MCP"/>
</dbReference>
<dbReference type="AlphaFoldDB" id="A0A1Y6E804"/>
<evidence type="ECO:0000256" key="1">
    <source>
        <dbReference type="ARBA" id="ARBA00004370"/>
    </source>
</evidence>
<dbReference type="RefSeq" id="WP_234996223.1">
    <property type="nucleotide sequence ID" value="NZ_FXWH01000001.1"/>
</dbReference>
<feature type="transmembrane region" description="Helical" evidence="6">
    <location>
        <begin position="12"/>
        <end position="34"/>
    </location>
</feature>
<feature type="transmembrane region" description="Helical" evidence="6">
    <location>
        <begin position="188"/>
        <end position="212"/>
    </location>
</feature>
<evidence type="ECO:0000259" key="8">
    <source>
        <dbReference type="PROSITE" id="PS50885"/>
    </source>
</evidence>
<dbReference type="PANTHER" id="PTHR32089:SF120">
    <property type="entry name" value="METHYL-ACCEPTING CHEMOTAXIS PROTEIN TLPQ"/>
    <property type="match status" value="1"/>
</dbReference>
<dbReference type="PROSITE" id="PS50885">
    <property type="entry name" value="HAMP"/>
    <property type="match status" value="1"/>
</dbReference>
<dbReference type="PRINTS" id="PR00260">
    <property type="entry name" value="CHEMTRNSDUCR"/>
</dbReference>
<evidence type="ECO:0000256" key="3">
    <source>
        <dbReference type="ARBA" id="ARBA00029447"/>
    </source>
</evidence>
<protein>
    <submittedName>
        <fullName evidence="9">Methyl-accepting chemotaxis protein</fullName>
    </submittedName>
</protein>
<dbReference type="GO" id="GO:0016020">
    <property type="term" value="C:membrane"/>
    <property type="evidence" value="ECO:0007669"/>
    <property type="project" value="UniProtKB-SubCell"/>
</dbReference>
<comment type="similarity">
    <text evidence="3">Belongs to the methyl-accepting chemotaxis (MCP) protein family.</text>
</comment>
<dbReference type="SMART" id="SM00283">
    <property type="entry name" value="MA"/>
    <property type="match status" value="1"/>
</dbReference>
<dbReference type="GO" id="GO:0007165">
    <property type="term" value="P:signal transduction"/>
    <property type="evidence" value="ECO:0007669"/>
    <property type="project" value="UniProtKB-KW"/>
</dbReference>
<keyword evidence="6" id="KW-0472">Membrane</keyword>
<dbReference type="Pfam" id="PF00015">
    <property type="entry name" value="MCPsignal"/>
    <property type="match status" value="1"/>
</dbReference>
<keyword evidence="5" id="KW-0175">Coiled coil</keyword>
<keyword evidence="10" id="KW-1185">Reference proteome</keyword>
<feature type="domain" description="HAMP" evidence="8">
    <location>
        <begin position="214"/>
        <end position="266"/>
    </location>
</feature>
<dbReference type="SUPFAM" id="SSF58104">
    <property type="entry name" value="Methyl-accepting chemotaxis protein (MCP) signaling domain"/>
    <property type="match status" value="1"/>
</dbReference>
<organism evidence="9 10">
    <name type="scientific">Pseudidiomarina planktonica</name>
    <dbReference type="NCBI Taxonomy" id="1323738"/>
    <lineage>
        <taxon>Bacteria</taxon>
        <taxon>Pseudomonadati</taxon>
        <taxon>Pseudomonadota</taxon>
        <taxon>Gammaproteobacteria</taxon>
        <taxon>Alteromonadales</taxon>
        <taxon>Idiomarinaceae</taxon>
        <taxon>Pseudidiomarina</taxon>
    </lineage>
</organism>
<gene>
    <name evidence="9" type="ORF">SAMN06297229_0155</name>
</gene>
<dbReference type="InterPro" id="IPR004089">
    <property type="entry name" value="MCPsignal_dom"/>
</dbReference>
<dbReference type="InterPro" id="IPR003660">
    <property type="entry name" value="HAMP_dom"/>
</dbReference>
<dbReference type="GO" id="GO:0004888">
    <property type="term" value="F:transmembrane signaling receptor activity"/>
    <property type="evidence" value="ECO:0007669"/>
    <property type="project" value="InterPro"/>
</dbReference>
<evidence type="ECO:0000313" key="10">
    <source>
        <dbReference type="Proteomes" id="UP000194450"/>
    </source>
</evidence>
<evidence type="ECO:0000256" key="5">
    <source>
        <dbReference type="SAM" id="Coils"/>
    </source>
</evidence>
<keyword evidence="2 4" id="KW-0807">Transducer</keyword>
<keyword evidence="6" id="KW-1133">Transmembrane helix</keyword>
<name>A0A1Y6E804_9GAMM</name>
<dbReference type="CDD" id="cd06225">
    <property type="entry name" value="HAMP"/>
    <property type="match status" value="1"/>
</dbReference>
<sequence>MLSMLRNLTLGLRFTLAFGLIGLVVLGLGIFAIVQTNNLGNQLNYVTDQRAVSLELVSRLDSEFLRARVHTANLQNAANQEQIAYFEDKLASARDAANEIEQQLRDIVHTDEAKTLFERYLKLDERYWQLQQEYIDLEAADREEEAIQLRQNVQLPLTEELSMLLDDFMRYEVAAIDNVTIEADESRAATFTALVTVIVFTTIIIVFMSIVLTRSVIRPLRGAVEIARRIARKDLTHDFKVEGNDEVSTLIGQLKETQQSLRDSIGTIADSATQLATTSEELNSVTDESARNIQEQSQQLEQAATAVNELTVAIETVAQDAQSASESSDYADEKAQQGRAQVSETVDAIGELSERMTLSSESVNELATKVNQITKVLEVIRGIADQTNLLALNAAIEAARAGESGRGFSVVADEVRALASRTQTSTVEIEELVEVIKNSSTKSVSDMDVSVERAKSTLEIATDAGKALGEIAIAVAEINNRNTSIASAAEEQAAVSKDVDGNLVSIRDLSDSTSSGAEQTSSSAAELSRLATRLSELTDSFKV</sequence>
<dbReference type="InterPro" id="IPR004090">
    <property type="entry name" value="Chemotax_Me-accpt_rcpt"/>
</dbReference>
<dbReference type="Pfam" id="PF12729">
    <property type="entry name" value="4HB_MCP_1"/>
    <property type="match status" value="1"/>
</dbReference>
<accession>A0A1Y6E804</accession>
<dbReference type="InterPro" id="IPR047347">
    <property type="entry name" value="YvaQ-like_sensor"/>
</dbReference>
<dbReference type="SMART" id="SM00304">
    <property type="entry name" value="HAMP"/>
    <property type="match status" value="1"/>
</dbReference>
<feature type="coiled-coil region" evidence="5">
    <location>
        <begin position="83"/>
        <end position="110"/>
    </location>
</feature>
<dbReference type="Proteomes" id="UP000194450">
    <property type="component" value="Unassembled WGS sequence"/>
</dbReference>
<proteinExistence type="inferred from homology"/>
<dbReference type="CDD" id="cd19411">
    <property type="entry name" value="MCP2201-like_sensor"/>
    <property type="match status" value="1"/>
</dbReference>
<reference evidence="10" key="1">
    <citation type="submission" date="2017-04" db="EMBL/GenBank/DDBJ databases">
        <authorList>
            <person name="Varghese N."/>
            <person name="Submissions S."/>
        </authorList>
    </citation>
    <scope>NUCLEOTIDE SEQUENCE [LARGE SCALE GENOMIC DNA]</scope>
</reference>
<evidence type="ECO:0000256" key="4">
    <source>
        <dbReference type="PROSITE-ProRule" id="PRU00284"/>
    </source>
</evidence>
<dbReference type="Pfam" id="PF00672">
    <property type="entry name" value="HAMP"/>
    <property type="match status" value="1"/>
</dbReference>
<dbReference type="FunFam" id="1.10.287.950:FF:000001">
    <property type="entry name" value="Methyl-accepting chemotaxis sensory transducer"/>
    <property type="match status" value="1"/>
</dbReference>
<dbReference type="PROSITE" id="PS50111">
    <property type="entry name" value="CHEMOTAXIS_TRANSDUC_2"/>
    <property type="match status" value="1"/>
</dbReference>
<evidence type="ECO:0000313" key="9">
    <source>
        <dbReference type="EMBL" id="SMQ58689.1"/>
    </source>
</evidence>
<dbReference type="GO" id="GO:0006935">
    <property type="term" value="P:chemotaxis"/>
    <property type="evidence" value="ECO:0007669"/>
    <property type="project" value="InterPro"/>
</dbReference>
<evidence type="ECO:0000256" key="2">
    <source>
        <dbReference type="ARBA" id="ARBA00023224"/>
    </source>
</evidence>
<evidence type="ECO:0000259" key="7">
    <source>
        <dbReference type="PROSITE" id="PS50111"/>
    </source>
</evidence>
<keyword evidence="6" id="KW-0812">Transmembrane</keyword>
<comment type="subcellular location">
    <subcellularLocation>
        <location evidence="1">Membrane</location>
    </subcellularLocation>
</comment>
<dbReference type="Gene3D" id="1.10.287.950">
    <property type="entry name" value="Methyl-accepting chemotaxis protein"/>
    <property type="match status" value="1"/>
</dbReference>
<evidence type="ECO:0000256" key="6">
    <source>
        <dbReference type="SAM" id="Phobius"/>
    </source>
</evidence>
<dbReference type="EMBL" id="FXWH01000001">
    <property type="protein sequence ID" value="SMQ58689.1"/>
    <property type="molecule type" value="Genomic_DNA"/>
</dbReference>
<dbReference type="PANTHER" id="PTHR32089">
    <property type="entry name" value="METHYL-ACCEPTING CHEMOTAXIS PROTEIN MCPB"/>
    <property type="match status" value="1"/>
</dbReference>
<feature type="domain" description="Methyl-accepting transducer" evidence="7">
    <location>
        <begin position="271"/>
        <end position="507"/>
    </location>
</feature>
<dbReference type="CDD" id="cd11386">
    <property type="entry name" value="MCP_signal"/>
    <property type="match status" value="1"/>
</dbReference>